<comment type="caution">
    <text evidence="1">The sequence shown here is derived from an EMBL/GenBank/DDBJ whole genome shotgun (WGS) entry which is preliminary data.</text>
</comment>
<evidence type="ECO:0000313" key="2">
    <source>
        <dbReference type="Proteomes" id="UP000828390"/>
    </source>
</evidence>
<reference evidence="1" key="2">
    <citation type="submission" date="2020-11" db="EMBL/GenBank/DDBJ databases">
        <authorList>
            <person name="McCartney M.A."/>
            <person name="Auch B."/>
            <person name="Kono T."/>
            <person name="Mallez S."/>
            <person name="Becker A."/>
            <person name="Gohl D.M."/>
            <person name="Silverstein K.A.T."/>
            <person name="Koren S."/>
            <person name="Bechman K.B."/>
            <person name="Herman A."/>
            <person name="Abrahante J.E."/>
            <person name="Garbe J."/>
        </authorList>
    </citation>
    <scope>NUCLEOTIDE SEQUENCE</scope>
    <source>
        <strain evidence="1">Duluth1</strain>
        <tissue evidence="1">Whole animal</tissue>
    </source>
</reference>
<keyword evidence="2" id="KW-1185">Reference proteome</keyword>
<organism evidence="1 2">
    <name type="scientific">Dreissena polymorpha</name>
    <name type="common">Zebra mussel</name>
    <name type="synonym">Mytilus polymorpha</name>
    <dbReference type="NCBI Taxonomy" id="45954"/>
    <lineage>
        <taxon>Eukaryota</taxon>
        <taxon>Metazoa</taxon>
        <taxon>Spiralia</taxon>
        <taxon>Lophotrochozoa</taxon>
        <taxon>Mollusca</taxon>
        <taxon>Bivalvia</taxon>
        <taxon>Autobranchia</taxon>
        <taxon>Heteroconchia</taxon>
        <taxon>Euheterodonta</taxon>
        <taxon>Imparidentia</taxon>
        <taxon>Neoheterodontei</taxon>
        <taxon>Myida</taxon>
        <taxon>Dreissenoidea</taxon>
        <taxon>Dreissenidae</taxon>
        <taxon>Dreissena</taxon>
    </lineage>
</organism>
<reference evidence="1" key="1">
    <citation type="journal article" date="2019" name="bioRxiv">
        <title>The Genome of the Zebra Mussel, Dreissena polymorpha: A Resource for Invasive Species Research.</title>
        <authorList>
            <person name="McCartney M.A."/>
            <person name="Auch B."/>
            <person name="Kono T."/>
            <person name="Mallez S."/>
            <person name="Zhang Y."/>
            <person name="Obille A."/>
            <person name="Becker A."/>
            <person name="Abrahante J.E."/>
            <person name="Garbe J."/>
            <person name="Badalamenti J.P."/>
            <person name="Herman A."/>
            <person name="Mangelson H."/>
            <person name="Liachko I."/>
            <person name="Sullivan S."/>
            <person name="Sone E.D."/>
            <person name="Koren S."/>
            <person name="Silverstein K.A.T."/>
            <person name="Beckman K.B."/>
            <person name="Gohl D.M."/>
        </authorList>
    </citation>
    <scope>NUCLEOTIDE SEQUENCE</scope>
    <source>
        <strain evidence="1">Duluth1</strain>
        <tissue evidence="1">Whole animal</tissue>
    </source>
</reference>
<evidence type="ECO:0000313" key="1">
    <source>
        <dbReference type="EMBL" id="KAH3692193.1"/>
    </source>
</evidence>
<dbReference type="AlphaFoldDB" id="A0A9D4BEX2"/>
<dbReference type="EMBL" id="JAIWYP010000024">
    <property type="protein sequence ID" value="KAH3692193.1"/>
    <property type="molecule type" value="Genomic_DNA"/>
</dbReference>
<sequence length="56" mass="6213">MPENDTFTSVCTTEKAEVDYAVFNITVKVDKSEIMKVDKSEIMQSSSVRNLGAILV</sequence>
<proteinExistence type="predicted"/>
<accession>A0A9D4BEX2</accession>
<name>A0A9D4BEX2_DREPO</name>
<protein>
    <submittedName>
        <fullName evidence="1">Uncharacterized protein</fullName>
    </submittedName>
</protein>
<dbReference type="Proteomes" id="UP000828390">
    <property type="component" value="Unassembled WGS sequence"/>
</dbReference>
<gene>
    <name evidence="1" type="ORF">DPMN_191549</name>
</gene>